<dbReference type="Proteomes" id="UP001212841">
    <property type="component" value="Unassembled WGS sequence"/>
</dbReference>
<feature type="compositionally biased region" description="Gly residues" evidence="1">
    <location>
        <begin position="151"/>
        <end position="164"/>
    </location>
</feature>
<feature type="compositionally biased region" description="Polar residues" evidence="1">
    <location>
        <begin position="175"/>
        <end position="184"/>
    </location>
</feature>
<dbReference type="InterPro" id="IPR036872">
    <property type="entry name" value="CH_dom_sf"/>
</dbReference>
<feature type="region of interest" description="Disordered" evidence="1">
    <location>
        <begin position="117"/>
        <end position="186"/>
    </location>
</feature>
<protein>
    <submittedName>
        <fullName evidence="3">Sperm flagellar protein 1</fullName>
    </submittedName>
</protein>
<keyword evidence="3" id="KW-0969">Cilium</keyword>
<dbReference type="AlphaFoldDB" id="A0AAD5S209"/>
<dbReference type="PANTHER" id="PTHR12509:SF9">
    <property type="entry name" value="SPERM FLAGELLAR PROTEIN 1 ISOFORM X1"/>
    <property type="match status" value="1"/>
</dbReference>
<evidence type="ECO:0000313" key="3">
    <source>
        <dbReference type="EMBL" id="KAJ3032382.1"/>
    </source>
</evidence>
<dbReference type="Pfam" id="PF06294">
    <property type="entry name" value="CH_2"/>
    <property type="match status" value="1"/>
</dbReference>
<evidence type="ECO:0000259" key="2">
    <source>
        <dbReference type="PROSITE" id="PS50021"/>
    </source>
</evidence>
<comment type="caution">
    <text evidence="3">The sequence shown here is derived from an EMBL/GenBank/DDBJ whole genome shotgun (WGS) entry which is preliminary data.</text>
</comment>
<name>A0AAD5S209_9FUNG</name>
<dbReference type="GO" id="GO:0005930">
    <property type="term" value="C:axoneme"/>
    <property type="evidence" value="ECO:0007669"/>
    <property type="project" value="TreeGrafter"/>
</dbReference>
<keyword evidence="3" id="KW-0966">Cell projection</keyword>
<gene>
    <name evidence="3" type="primary">SPEF1</name>
    <name evidence="3" type="ORF">HK097_005270</name>
</gene>
<dbReference type="EMBL" id="JADGJD010002473">
    <property type="protein sequence ID" value="KAJ3032382.1"/>
    <property type="molecule type" value="Genomic_DNA"/>
</dbReference>
<feature type="domain" description="Calponin-homology (CH)" evidence="2">
    <location>
        <begin position="6"/>
        <end position="111"/>
    </location>
</feature>
<proteinExistence type="predicted"/>
<organism evidence="3 4">
    <name type="scientific">Rhizophlyctis rosea</name>
    <dbReference type="NCBI Taxonomy" id="64517"/>
    <lineage>
        <taxon>Eukaryota</taxon>
        <taxon>Fungi</taxon>
        <taxon>Fungi incertae sedis</taxon>
        <taxon>Chytridiomycota</taxon>
        <taxon>Chytridiomycota incertae sedis</taxon>
        <taxon>Chytridiomycetes</taxon>
        <taxon>Rhizophlyctidales</taxon>
        <taxon>Rhizophlyctidaceae</taxon>
        <taxon>Rhizophlyctis</taxon>
    </lineage>
</organism>
<evidence type="ECO:0000313" key="4">
    <source>
        <dbReference type="Proteomes" id="UP001212841"/>
    </source>
</evidence>
<dbReference type="InterPro" id="IPR052111">
    <property type="entry name" value="Spermatogenesis_Ciliary_MAP"/>
</dbReference>
<dbReference type="GO" id="GO:0051493">
    <property type="term" value="P:regulation of cytoskeleton organization"/>
    <property type="evidence" value="ECO:0007669"/>
    <property type="project" value="TreeGrafter"/>
</dbReference>
<reference evidence="3" key="1">
    <citation type="submission" date="2020-05" db="EMBL/GenBank/DDBJ databases">
        <title>Phylogenomic resolution of chytrid fungi.</title>
        <authorList>
            <person name="Stajich J.E."/>
            <person name="Amses K."/>
            <person name="Simmons R."/>
            <person name="Seto K."/>
            <person name="Myers J."/>
            <person name="Bonds A."/>
            <person name="Quandt C.A."/>
            <person name="Barry K."/>
            <person name="Liu P."/>
            <person name="Grigoriev I."/>
            <person name="Longcore J.E."/>
            <person name="James T.Y."/>
        </authorList>
    </citation>
    <scope>NUCLEOTIDE SEQUENCE</scope>
    <source>
        <strain evidence="3">JEL0318</strain>
    </source>
</reference>
<feature type="compositionally biased region" description="Polar residues" evidence="1">
    <location>
        <begin position="123"/>
        <end position="136"/>
    </location>
</feature>
<keyword evidence="4" id="KW-1185">Reference proteome</keyword>
<dbReference type="GO" id="GO:0008017">
    <property type="term" value="F:microtubule binding"/>
    <property type="evidence" value="ECO:0007669"/>
    <property type="project" value="TreeGrafter"/>
</dbReference>
<dbReference type="Gene3D" id="1.10.418.10">
    <property type="entry name" value="Calponin-like domain"/>
    <property type="match status" value="1"/>
</dbReference>
<accession>A0AAD5S209</accession>
<dbReference type="PANTHER" id="PTHR12509">
    <property type="entry name" value="SPERMATOGENESIS-ASSOCIATED 4-RELATED"/>
    <property type="match status" value="1"/>
</dbReference>
<dbReference type="PROSITE" id="PS50021">
    <property type="entry name" value="CH"/>
    <property type="match status" value="1"/>
</dbReference>
<dbReference type="FunFam" id="1.10.418.10:FF:000059">
    <property type="entry name" value="RIKEN cDNA 6430531B16 gene"/>
    <property type="match status" value="1"/>
</dbReference>
<dbReference type="SUPFAM" id="SSF47576">
    <property type="entry name" value="Calponin-homology domain, CH-domain"/>
    <property type="match status" value="1"/>
</dbReference>
<evidence type="ECO:0000256" key="1">
    <source>
        <dbReference type="SAM" id="MobiDB-lite"/>
    </source>
</evidence>
<feature type="non-terminal residue" evidence="3">
    <location>
        <position position="224"/>
    </location>
</feature>
<keyword evidence="3" id="KW-0282">Flagellum</keyword>
<dbReference type="InterPro" id="IPR001715">
    <property type="entry name" value="CH_dom"/>
</dbReference>
<dbReference type="InterPro" id="IPR010441">
    <property type="entry name" value="CH_2"/>
</dbReference>
<sequence length="224" mass="25388">MQELTEEEIQSLYAWIDEIPLSRPKRNITRDFSDGVATAEIIRHFIPKLVDLHNYPPANAVAQKLYNWNTLSQKAFRKLSYLVSEDVINGIVQNKPGYIEYLLFQLRQKIEAYLSKRAKDPTKTSQTNLTSPYDQTNPPPLPHPNQQVSGQGSGGVDAFGGYGELGSHPGMASPPTHQSSTQELSPYEKDQMILELQDTIQILQLKVDKLEELLVLKDRRIDDL</sequence>